<feature type="transmembrane region" description="Helical" evidence="6">
    <location>
        <begin position="137"/>
        <end position="155"/>
    </location>
</feature>
<accession>A0ABY5Y4C3</accession>
<evidence type="ECO:0000313" key="9">
    <source>
        <dbReference type="Proteomes" id="UP001058120"/>
    </source>
</evidence>
<feature type="transmembrane region" description="Helical" evidence="6">
    <location>
        <begin position="272"/>
        <end position="290"/>
    </location>
</feature>
<dbReference type="Proteomes" id="UP001058120">
    <property type="component" value="Chromosome"/>
</dbReference>
<dbReference type="InterPro" id="IPR011701">
    <property type="entry name" value="MFS"/>
</dbReference>
<dbReference type="InterPro" id="IPR020846">
    <property type="entry name" value="MFS_dom"/>
</dbReference>
<evidence type="ECO:0000256" key="1">
    <source>
        <dbReference type="ARBA" id="ARBA00004651"/>
    </source>
</evidence>
<dbReference type="InterPro" id="IPR050189">
    <property type="entry name" value="MFS_Efflux_Transporters"/>
</dbReference>
<keyword evidence="5 6" id="KW-0472">Membrane</keyword>
<name>A0ABY5Y4C3_9BACT</name>
<gene>
    <name evidence="8" type="ORF">JBF11_01840</name>
</gene>
<evidence type="ECO:0000313" key="8">
    <source>
        <dbReference type="EMBL" id="UWX06083.1"/>
    </source>
</evidence>
<dbReference type="EMBL" id="CP065938">
    <property type="protein sequence ID" value="UWX06083.1"/>
    <property type="molecule type" value="Genomic_DNA"/>
</dbReference>
<proteinExistence type="predicted"/>
<feature type="transmembrane region" description="Helical" evidence="6">
    <location>
        <begin position="202"/>
        <end position="229"/>
    </location>
</feature>
<dbReference type="InterPro" id="IPR036259">
    <property type="entry name" value="MFS_trans_sf"/>
</dbReference>
<evidence type="ECO:0000259" key="7">
    <source>
        <dbReference type="PROSITE" id="PS50850"/>
    </source>
</evidence>
<dbReference type="RefSeq" id="WP_334315682.1">
    <property type="nucleotide sequence ID" value="NZ_CP065938.1"/>
</dbReference>
<keyword evidence="2" id="KW-1003">Cell membrane</keyword>
<reference evidence="8" key="1">
    <citation type="submission" date="2020-12" db="EMBL/GenBank/DDBJ databases">
        <title>Taurinivorans muris gen. nov., sp. nov., fundamental and realized metabolic niche of a ubiquitous sulfidogenic bacterium in the murine intestine.</title>
        <authorList>
            <person name="Ye H."/>
            <person name="Hanson B.T."/>
            <person name="Loy A."/>
        </authorList>
    </citation>
    <scope>NUCLEOTIDE SEQUENCE</scope>
    <source>
        <strain evidence="8">LT0009</strain>
    </source>
</reference>
<sequence>MKKLPPLFLIYFICFSVSHGVPGIIPLLPTFQQEFALNSYEVANCLAYFSYSALIATPFMGYFYNKAPKKFFIYCINCIYLTGIAGISFSSEFSDLLIFRIVQGIGSAGINLLVNILPSEYYRGLKRGRIMGKSNGIIALGLFFNPLVTGFLALYSWRFSIFYLYLPTCFTLLILTFTDLTEKFSHPHSPFSFAQIKEILKTPLIFILFASLFLTAGLDLSLPSIFALFTADTYGYDSSTIGLFYSAANLGMFISSFFFLSRLLPSKKFPQILLCCCLCTTSILLFFTALPIAVGFMAFFAYFCLSGIIIPYCNFSISTAIPVQLITLGFTVSATVFRAGQGMETAFLAFIANEFGYETAFALTGSLLFVVALLLLLFNKKKNQRSFQLSE</sequence>
<feature type="domain" description="Major facilitator superfamily (MFS) profile" evidence="7">
    <location>
        <begin position="6"/>
        <end position="383"/>
    </location>
</feature>
<evidence type="ECO:0000256" key="6">
    <source>
        <dbReference type="SAM" id="Phobius"/>
    </source>
</evidence>
<dbReference type="Pfam" id="PF07690">
    <property type="entry name" value="MFS_1"/>
    <property type="match status" value="1"/>
</dbReference>
<dbReference type="PANTHER" id="PTHR43124:SF3">
    <property type="entry name" value="CHLORAMPHENICOL EFFLUX PUMP RV0191"/>
    <property type="match status" value="1"/>
</dbReference>
<keyword evidence="9" id="KW-1185">Reference proteome</keyword>
<keyword evidence="3 6" id="KW-0812">Transmembrane</keyword>
<feature type="transmembrane region" description="Helical" evidence="6">
    <location>
        <begin position="360"/>
        <end position="378"/>
    </location>
</feature>
<dbReference type="PROSITE" id="PS50850">
    <property type="entry name" value="MFS"/>
    <property type="match status" value="1"/>
</dbReference>
<dbReference type="PANTHER" id="PTHR43124">
    <property type="entry name" value="PURINE EFFLUX PUMP PBUE"/>
    <property type="match status" value="1"/>
</dbReference>
<dbReference type="SUPFAM" id="SSF103473">
    <property type="entry name" value="MFS general substrate transporter"/>
    <property type="match status" value="1"/>
</dbReference>
<feature type="transmembrane region" description="Helical" evidence="6">
    <location>
        <begin position="97"/>
        <end position="117"/>
    </location>
</feature>
<feature type="transmembrane region" description="Helical" evidence="6">
    <location>
        <begin position="46"/>
        <end position="64"/>
    </location>
</feature>
<evidence type="ECO:0000256" key="3">
    <source>
        <dbReference type="ARBA" id="ARBA00022692"/>
    </source>
</evidence>
<feature type="transmembrane region" description="Helical" evidence="6">
    <location>
        <begin position="71"/>
        <end position="91"/>
    </location>
</feature>
<protein>
    <submittedName>
        <fullName evidence="8">MFS transporter</fullName>
    </submittedName>
</protein>
<feature type="transmembrane region" description="Helical" evidence="6">
    <location>
        <begin position="161"/>
        <end position="181"/>
    </location>
</feature>
<feature type="transmembrane region" description="Helical" evidence="6">
    <location>
        <begin position="241"/>
        <end position="260"/>
    </location>
</feature>
<comment type="subcellular location">
    <subcellularLocation>
        <location evidence="1">Cell membrane</location>
        <topology evidence="1">Multi-pass membrane protein</topology>
    </subcellularLocation>
</comment>
<evidence type="ECO:0000256" key="2">
    <source>
        <dbReference type="ARBA" id="ARBA00022475"/>
    </source>
</evidence>
<feature type="transmembrane region" description="Helical" evidence="6">
    <location>
        <begin position="296"/>
        <end position="313"/>
    </location>
</feature>
<organism evidence="8 9">
    <name type="scientific">Taurinivorans muris</name>
    <dbReference type="NCBI Taxonomy" id="2787751"/>
    <lineage>
        <taxon>Bacteria</taxon>
        <taxon>Pseudomonadati</taxon>
        <taxon>Thermodesulfobacteriota</taxon>
        <taxon>Desulfovibrionia</taxon>
        <taxon>Desulfovibrionales</taxon>
        <taxon>Desulfovibrionaceae</taxon>
        <taxon>Taurinivorans</taxon>
    </lineage>
</organism>
<evidence type="ECO:0000256" key="5">
    <source>
        <dbReference type="ARBA" id="ARBA00023136"/>
    </source>
</evidence>
<evidence type="ECO:0000256" key="4">
    <source>
        <dbReference type="ARBA" id="ARBA00022989"/>
    </source>
</evidence>
<keyword evidence="4 6" id="KW-1133">Transmembrane helix</keyword>
<feature type="transmembrane region" description="Helical" evidence="6">
    <location>
        <begin position="320"/>
        <end position="340"/>
    </location>
</feature>
<dbReference type="Gene3D" id="1.20.1250.20">
    <property type="entry name" value="MFS general substrate transporter like domains"/>
    <property type="match status" value="1"/>
</dbReference>